<feature type="transmembrane region" description="Helical" evidence="6">
    <location>
        <begin position="226"/>
        <end position="248"/>
    </location>
</feature>
<evidence type="ECO:0000256" key="6">
    <source>
        <dbReference type="SAM" id="Phobius"/>
    </source>
</evidence>
<accession>X1M4C8</accession>
<evidence type="ECO:0000256" key="1">
    <source>
        <dbReference type="ARBA" id="ARBA00004141"/>
    </source>
</evidence>
<name>X1M4C8_9ZZZZ</name>
<dbReference type="Pfam" id="PF01384">
    <property type="entry name" value="PHO4"/>
    <property type="match status" value="1"/>
</dbReference>
<evidence type="ECO:0008006" key="8">
    <source>
        <dbReference type="Google" id="ProtNLM"/>
    </source>
</evidence>
<dbReference type="PANTHER" id="PTHR11101">
    <property type="entry name" value="PHOSPHATE TRANSPORTER"/>
    <property type="match status" value="1"/>
</dbReference>
<evidence type="ECO:0000256" key="2">
    <source>
        <dbReference type="ARBA" id="ARBA00022448"/>
    </source>
</evidence>
<proteinExistence type="predicted"/>
<evidence type="ECO:0000313" key="7">
    <source>
        <dbReference type="EMBL" id="GAI01239.1"/>
    </source>
</evidence>
<keyword evidence="5 6" id="KW-0472">Membrane</keyword>
<feature type="transmembrane region" description="Helical" evidence="6">
    <location>
        <begin position="46"/>
        <end position="64"/>
    </location>
</feature>
<keyword evidence="2" id="KW-0813">Transport</keyword>
<evidence type="ECO:0000256" key="3">
    <source>
        <dbReference type="ARBA" id="ARBA00022692"/>
    </source>
</evidence>
<feature type="transmembrane region" description="Helical" evidence="6">
    <location>
        <begin position="142"/>
        <end position="168"/>
    </location>
</feature>
<comment type="subcellular location">
    <subcellularLocation>
        <location evidence="1">Membrane</location>
        <topology evidence="1">Multi-pass membrane protein</topology>
    </subcellularLocation>
</comment>
<dbReference type="EMBL" id="BARV01000678">
    <property type="protein sequence ID" value="GAI01239.1"/>
    <property type="molecule type" value="Genomic_DNA"/>
</dbReference>
<dbReference type="AlphaFoldDB" id="X1M4C8"/>
<dbReference type="PANTHER" id="PTHR11101:SF80">
    <property type="entry name" value="PHOSPHATE TRANSPORTER"/>
    <property type="match status" value="1"/>
</dbReference>
<protein>
    <recommendedName>
        <fullName evidence="8">Phosphate transporter</fullName>
    </recommendedName>
</protein>
<evidence type="ECO:0000256" key="5">
    <source>
        <dbReference type="ARBA" id="ARBA00023136"/>
    </source>
</evidence>
<feature type="transmembrane region" description="Helical" evidence="6">
    <location>
        <begin position="113"/>
        <end position="136"/>
    </location>
</feature>
<feature type="transmembrane region" description="Helical" evidence="6">
    <location>
        <begin position="202"/>
        <end position="220"/>
    </location>
</feature>
<keyword evidence="4 6" id="KW-1133">Transmembrane helix</keyword>
<feature type="transmembrane region" description="Helical" evidence="6">
    <location>
        <begin position="84"/>
        <end position="106"/>
    </location>
</feature>
<organism evidence="7">
    <name type="scientific">marine sediment metagenome</name>
    <dbReference type="NCBI Taxonomy" id="412755"/>
    <lineage>
        <taxon>unclassified sequences</taxon>
        <taxon>metagenomes</taxon>
        <taxon>ecological metagenomes</taxon>
    </lineage>
</organism>
<feature type="transmembrane region" description="Helical" evidence="6">
    <location>
        <begin position="6"/>
        <end position="25"/>
    </location>
</feature>
<sequence>MPDSSLWLLLVIIVLAIGFGVVNGFNDAANAIAASIGSRALSPRKAIIIAVIANMAGAATGLAVARTIGNEILVSELIPRQLEYVPVVAGLASVIVWGTIATYYGLPVSITHGFIAGLAAAGIALAGSGAVMWGWGYRLSQTLAAVVTAPVVGFIGGFVVMAILFWVFRRSAPTRMRVIFSRLQWLTTAFLAYSHGKNDGQMPIGVITMALVIYTGQSGLWEHIPWWVIIISALAISSGTAIGGWRVIRTVGLRITALQPVHGFAAQASAATVIEVASLLGIPVSTTHCASSAVMGVGATRRLSAVRWGVAGNIVAAWILTFPICGGLGYLFAWLMKAIF</sequence>
<keyword evidence="3 6" id="KW-0812">Transmembrane</keyword>
<gene>
    <name evidence="7" type="ORF">S06H3_02353</name>
</gene>
<dbReference type="GO" id="GO:0035435">
    <property type="term" value="P:phosphate ion transmembrane transport"/>
    <property type="evidence" value="ECO:0007669"/>
    <property type="project" value="TreeGrafter"/>
</dbReference>
<dbReference type="GO" id="GO:0005315">
    <property type="term" value="F:phosphate transmembrane transporter activity"/>
    <property type="evidence" value="ECO:0007669"/>
    <property type="project" value="InterPro"/>
</dbReference>
<reference evidence="7" key="1">
    <citation type="journal article" date="2014" name="Front. Microbiol.">
        <title>High frequency of phylogenetically diverse reductive dehalogenase-homologous genes in deep subseafloor sedimentary metagenomes.</title>
        <authorList>
            <person name="Kawai M."/>
            <person name="Futagami T."/>
            <person name="Toyoda A."/>
            <person name="Takaki Y."/>
            <person name="Nishi S."/>
            <person name="Hori S."/>
            <person name="Arai W."/>
            <person name="Tsubouchi T."/>
            <person name="Morono Y."/>
            <person name="Uchiyama I."/>
            <person name="Ito T."/>
            <person name="Fujiyama A."/>
            <person name="Inagaki F."/>
            <person name="Takami H."/>
        </authorList>
    </citation>
    <scope>NUCLEOTIDE SEQUENCE</scope>
    <source>
        <strain evidence="7">Expedition CK06-06</strain>
    </source>
</reference>
<dbReference type="GO" id="GO:0016020">
    <property type="term" value="C:membrane"/>
    <property type="evidence" value="ECO:0007669"/>
    <property type="project" value="UniProtKB-SubCell"/>
</dbReference>
<comment type="caution">
    <text evidence="7">The sequence shown here is derived from an EMBL/GenBank/DDBJ whole genome shotgun (WGS) entry which is preliminary data.</text>
</comment>
<dbReference type="InterPro" id="IPR001204">
    <property type="entry name" value="Phos_transporter"/>
</dbReference>
<feature type="transmembrane region" description="Helical" evidence="6">
    <location>
        <begin position="310"/>
        <end position="335"/>
    </location>
</feature>
<evidence type="ECO:0000256" key="4">
    <source>
        <dbReference type="ARBA" id="ARBA00022989"/>
    </source>
</evidence>